<comment type="caution">
    <text evidence="3">The sequence shown here is derived from an EMBL/GenBank/DDBJ whole genome shotgun (WGS) entry which is preliminary data.</text>
</comment>
<evidence type="ECO:0000313" key="3">
    <source>
        <dbReference type="EMBL" id="GAA0676058.1"/>
    </source>
</evidence>
<protein>
    <submittedName>
        <fullName evidence="3">Universal stress protein</fullName>
    </submittedName>
</protein>
<evidence type="ECO:0000313" key="4">
    <source>
        <dbReference type="Proteomes" id="UP001500420"/>
    </source>
</evidence>
<dbReference type="InterPro" id="IPR014729">
    <property type="entry name" value="Rossmann-like_a/b/a_fold"/>
</dbReference>
<dbReference type="Pfam" id="PF00582">
    <property type="entry name" value="Usp"/>
    <property type="match status" value="1"/>
</dbReference>
<dbReference type="PRINTS" id="PR01438">
    <property type="entry name" value="UNVRSLSTRESS"/>
</dbReference>
<comment type="similarity">
    <text evidence="1">Belongs to the universal stress protein A family.</text>
</comment>
<feature type="domain" description="UspA" evidence="2">
    <location>
        <begin position="11"/>
        <end position="149"/>
    </location>
</feature>
<proteinExistence type="inferred from homology"/>
<reference evidence="3 4" key="1">
    <citation type="journal article" date="2019" name="Int. J. Syst. Evol. Microbiol.">
        <title>The Global Catalogue of Microorganisms (GCM) 10K type strain sequencing project: providing services to taxonomists for standard genome sequencing and annotation.</title>
        <authorList>
            <consortium name="The Broad Institute Genomics Platform"/>
            <consortium name="The Broad Institute Genome Sequencing Center for Infectious Disease"/>
            <person name="Wu L."/>
            <person name="Ma J."/>
        </authorList>
    </citation>
    <scope>NUCLEOTIDE SEQUENCE [LARGE SCALE GENOMIC DNA]</scope>
    <source>
        <strain evidence="3 4">JCM 16328</strain>
    </source>
</reference>
<keyword evidence="4" id="KW-1185">Reference proteome</keyword>
<dbReference type="PANTHER" id="PTHR46268">
    <property type="entry name" value="STRESS RESPONSE PROTEIN NHAX"/>
    <property type="match status" value="1"/>
</dbReference>
<dbReference type="InterPro" id="IPR006015">
    <property type="entry name" value="Universal_stress_UspA"/>
</dbReference>
<organism evidence="3 4">
    <name type="scientific">Natronoarchaeum mannanilyticum</name>
    <dbReference type="NCBI Taxonomy" id="926360"/>
    <lineage>
        <taxon>Archaea</taxon>
        <taxon>Methanobacteriati</taxon>
        <taxon>Methanobacteriota</taxon>
        <taxon>Stenosarchaea group</taxon>
        <taxon>Halobacteria</taxon>
        <taxon>Halobacteriales</taxon>
        <taxon>Natronoarchaeaceae</taxon>
    </lineage>
</organism>
<gene>
    <name evidence="3" type="ORF">GCM10009020_24790</name>
</gene>
<dbReference type="Proteomes" id="UP001500420">
    <property type="component" value="Unassembled WGS sequence"/>
</dbReference>
<dbReference type="PIRSF" id="PIRSF006276">
    <property type="entry name" value="UspA"/>
    <property type="match status" value="1"/>
</dbReference>
<sequence length="163" mass="17119">MKPVERVPPRMYDTVLLATDGSDAADRAAERAIDLAATYGAALHAIYVIETRTAYDNAIVDPEEVEANLRSEGSEILDAVAERAAAAGVDAETAIEEGVPDEVIETYADERGADVIVLGRRGRSGLRRALLGSTTDALVRTSPVPVLVVGDDEDVAGAGSRKA</sequence>
<dbReference type="CDD" id="cd00293">
    <property type="entry name" value="USP-like"/>
    <property type="match status" value="1"/>
</dbReference>
<dbReference type="Gene3D" id="3.40.50.620">
    <property type="entry name" value="HUPs"/>
    <property type="match status" value="1"/>
</dbReference>
<dbReference type="InterPro" id="IPR006016">
    <property type="entry name" value="UspA"/>
</dbReference>
<dbReference type="SUPFAM" id="SSF52402">
    <property type="entry name" value="Adenine nucleotide alpha hydrolases-like"/>
    <property type="match status" value="1"/>
</dbReference>
<name>A0AAV3TCC6_9EURY</name>
<dbReference type="AlphaFoldDB" id="A0AAV3TCC6"/>
<dbReference type="EMBL" id="BAAADV010000005">
    <property type="protein sequence ID" value="GAA0676058.1"/>
    <property type="molecule type" value="Genomic_DNA"/>
</dbReference>
<evidence type="ECO:0000259" key="2">
    <source>
        <dbReference type="Pfam" id="PF00582"/>
    </source>
</evidence>
<accession>A0AAV3TCC6</accession>
<evidence type="ECO:0000256" key="1">
    <source>
        <dbReference type="ARBA" id="ARBA00008791"/>
    </source>
</evidence>
<dbReference type="PANTHER" id="PTHR46268:SF6">
    <property type="entry name" value="UNIVERSAL STRESS PROTEIN UP12"/>
    <property type="match status" value="1"/>
</dbReference>